<keyword evidence="1" id="KW-0560">Oxidoreductase</keyword>
<name>A0ACC6M4R9_9BACI</name>
<sequence length="279" mass="31254">MGYQLGLIGHPISHSLSPWIHQQFLDLAELDGEYKLYEGSPDRLPQLLEELKAKKINGFNVTVPYKQVIVDYLDEIDPDAELLGAVNTVVYSNGKWKGYSTDGEGYVRSLIETFPNLLTNQTSVLLLGAGGAARGIYRALNGQGVAKVDIANRSKDKAEQLLSLRIDEVDSNVISYQQAEEQLAEYDLIIQTTSVGMKPNVEEQVIQLDNIRQDAVVSDIVYQPIMTQFLRDASMRGANIHHGHAMLLYQGELAFEKWTNKKLDVTHLVQKLENKLRGE</sequence>
<accession>A0ACC6M4R9</accession>
<dbReference type="EMBL" id="JAWZSR010000004">
    <property type="protein sequence ID" value="MDX8045901.1"/>
    <property type="molecule type" value="Genomic_DNA"/>
</dbReference>
<evidence type="ECO:0000313" key="2">
    <source>
        <dbReference type="Proteomes" id="UP001277972"/>
    </source>
</evidence>
<keyword evidence="2" id="KW-1185">Reference proteome</keyword>
<dbReference type="EC" id="1.1.1.25" evidence="1"/>
<protein>
    <submittedName>
        <fullName evidence="1">Shikimate dehydrogenase</fullName>
        <ecNumber evidence="1">1.1.1.25</ecNumber>
    </submittedName>
</protein>
<evidence type="ECO:0000313" key="1">
    <source>
        <dbReference type="EMBL" id="MDX8045901.1"/>
    </source>
</evidence>
<proteinExistence type="predicted"/>
<reference evidence="1" key="1">
    <citation type="submission" date="2023-11" db="EMBL/GenBank/DDBJ databases">
        <title>Gracilibacillus pellucida a moderately halophilic bacterium isolated from saline soil in Xinjiang province.</title>
        <authorList>
            <person name="Zhang Z."/>
            <person name="Tan F."/>
            <person name="Wang Y."/>
            <person name="Xia M."/>
        </authorList>
    </citation>
    <scope>NUCLEOTIDE SEQUENCE</scope>
    <source>
        <strain evidence="1">S3-1-1</strain>
    </source>
</reference>
<comment type="caution">
    <text evidence="1">The sequence shown here is derived from an EMBL/GenBank/DDBJ whole genome shotgun (WGS) entry which is preliminary data.</text>
</comment>
<dbReference type="Proteomes" id="UP001277972">
    <property type="component" value="Unassembled WGS sequence"/>
</dbReference>
<organism evidence="1 2">
    <name type="scientific">Gracilibacillus pellucidus</name>
    <dbReference type="NCBI Taxonomy" id="3095368"/>
    <lineage>
        <taxon>Bacteria</taxon>
        <taxon>Bacillati</taxon>
        <taxon>Bacillota</taxon>
        <taxon>Bacilli</taxon>
        <taxon>Bacillales</taxon>
        <taxon>Bacillaceae</taxon>
        <taxon>Gracilibacillus</taxon>
    </lineage>
</organism>
<gene>
    <name evidence="1" type="primary">aroE</name>
    <name evidence="1" type="ORF">SH601_07835</name>
</gene>